<keyword evidence="2" id="KW-1185">Reference proteome</keyword>
<protein>
    <submittedName>
        <fullName evidence="1">Maintenance of telomere capping protein</fullName>
    </submittedName>
</protein>
<accession>A0ACD0WIX9</accession>
<dbReference type="Proteomes" id="UP000326582">
    <property type="component" value="Chromosome 3"/>
</dbReference>
<evidence type="ECO:0000313" key="2">
    <source>
        <dbReference type="Proteomes" id="UP000326582"/>
    </source>
</evidence>
<dbReference type="EMBL" id="CP038486">
    <property type="protein sequence ID" value="QFZ27181.1"/>
    <property type="molecule type" value="Genomic_DNA"/>
</dbReference>
<sequence length="745" mass="79953">MDGPVPFYPGESESPSPLAPLRMKLRPTSTRRSRKRRSHKSPEAPQTPKVRNLHASHSSDLDGTTQLQQEQDCGPGFGFPVASPFESPELPSAHDDEEIESAQRLATLLLSAGRTVNSRFNVVNPVRPGLDGSSKLRISRSTQSRIDTVRAMFSLKYKWLEASQQTEGAHPGVEGVYNPLQVIRNRLIRTKNHESAPYTAFKNFPLPCNAFSSHNRAGGRWSMTWGIELSELVYDMSWRQSHWHELKGPKGDLWFPQERLHERLWQTQFLSPSHHNDALSNRPESVRSGTTRASKGSLPRNKSGISLYPDVYAESGGANSSGASGGSGGSTVMHTGAGTSSGSSNSGNATGPNSSAITTPNGAVSDTIVANGSSNGAVYDVSNNTTNDAIANGNGTYNSLGIGGVSSKNASATNIGNSSNVSTNGTTGGSTNNSSYNGGSSLGGSGNSSLSVGIGNASTGTLGNASMNASLSASNGGTITSSNNLVTNNSNTGTNNTSIGTRASTIPNNGPRAPPIIIIGNDSTEELSETERVLDVPFSPLHSRSASNQAVNEEPPPSEEVSDSIPPGLARHLRFLAKVIAVNTNFLNSVYPQMLEAIEFRLRAVIENDIHALLNLEVDVIDNVFPSHEAIYSGFLGECKSLIHMANVNYAVKIDHLLGSTDRSIGEINTSLAMDLRKASERLDRLNASFFGQPRLRSTSEHRTLYAILENAIVITLRLVWVIVNLYKSVLTILRFFWRILGWLF</sequence>
<reference evidence="2" key="1">
    <citation type="journal article" date="2019" name="MBio">
        <title>Comparative genomics for the elucidation of multidrug resistance (MDR) in Candida lusitaniae.</title>
        <authorList>
            <person name="Kannan A."/>
            <person name="Asner S.A."/>
            <person name="Trachsel E."/>
            <person name="Kelly S."/>
            <person name="Parker J."/>
            <person name="Sanglard D."/>
        </authorList>
    </citation>
    <scope>NUCLEOTIDE SEQUENCE [LARGE SCALE GENOMIC DNA]</scope>
    <source>
        <strain evidence="2">P1</strain>
    </source>
</reference>
<evidence type="ECO:0000313" key="1">
    <source>
        <dbReference type="EMBL" id="QFZ27181.1"/>
    </source>
</evidence>
<organism evidence="1 2">
    <name type="scientific">Clavispora lusitaniae</name>
    <name type="common">Candida lusitaniae</name>
    <dbReference type="NCBI Taxonomy" id="36911"/>
    <lineage>
        <taxon>Eukaryota</taxon>
        <taxon>Fungi</taxon>
        <taxon>Dikarya</taxon>
        <taxon>Ascomycota</taxon>
        <taxon>Saccharomycotina</taxon>
        <taxon>Pichiomycetes</taxon>
        <taxon>Metschnikowiaceae</taxon>
        <taxon>Clavispora</taxon>
    </lineage>
</organism>
<proteinExistence type="predicted"/>
<gene>
    <name evidence="1" type="ORF">EJF14_30144</name>
</gene>
<name>A0ACD0WIX9_CLALS</name>